<feature type="compositionally biased region" description="Pro residues" evidence="9">
    <location>
        <begin position="1740"/>
        <end position="1757"/>
    </location>
</feature>
<dbReference type="Gene3D" id="1.10.1200.10">
    <property type="entry name" value="ACP-like"/>
    <property type="match status" value="1"/>
</dbReference>
<keyword evidence="13" id="KW-1185">Reference proteome</keyword>
<dbReference type="PANTHER" id="PTHR43775:SF37">
    <property type="entry name" value="SI:DKEY-61P9.11"/>
    <property type="match status" value="1"/>
</dbReference>
<comment type="pathway">
    <text evidence="2">Antibiotic biosynthesis.</text>
</comment>
<proteinExistence type="predicted"/>
<dbReference type="Pfam" id="PF08659">
    <property type="entry name" value="KR"/>
    <property type="match status" value="1"/>
</dbReference>
<dbReference type="Pfam" id="PF00550">
    <property type="entry name" value="PP-binding"/>
    <property type="match status" value="1"/>
</dbReference>
<dbReference type="GO" id="GO:0004312">
    <property type="term" value="F:fatty acid synthase activity"/>
    <property type="evidence" value="ECO:0007669"/>
    <property type="project" value="TreeGrafter"/>
</dbReference>
<evidence type="ECO:0000256" key="8">
    <source>
        <dbReference type="ARBA" id="ARBA00023315"/>
    </source>
</evidence>
<name>A0A7H1BKY5_9ACTN</name>
<dbReference type="InterPro" id="IPR020841">
    <property type="entry name" value="PKS_Beta-ketoAc_synthase_dom"/>
</dbReference>
<dbReference type="Pfam" id="PF22336">
    <property type="entry name" value="RhiE-like_linker"/>
    <property type="match status" value="1"/>
</dbReference>
<evidence type="ECO:0000256" key="3">
    <source>
        <dbReference type="ARBA" id="ARBA00022450"/>
    </source>
</evidence>
<dbReference type="GO" id="GO:0031177">
    <property type="term" value="F:phosphopantetheine binding"/>
    <property type="evidence" value="ECO:0007669"/>
    <property type="project" value="InterPro"/>
</dbReference>
<dbReference type="InterPro" id="IPR057326">
    <property type="entry name" value="KR_dom"/>
</dbReference>
<evidence type="ECO:0000256" key="7">
    <source>
        <dbReference type="ARBA" id="ARBA00022737"/>
    </source>
</evidence>
<evidence type="ECO:0000259" key="11">
    <source>
        <dbReference type="PROSITE" id="PS52004"/>
    </source>
</evidence>
<dbReference type="KEGG" id="sxn:IAG42_36660"/>
<dbReference type="InterPro" id="IPR050091">
    <property type="entry name" value="PKS_NRPS_Biosynth_Enz"/>
</dbReference>
<evidence type="ECO:0000256" key="5">
    <source>
        <dbReference type="ARBA" id="ARBA00022553"/>
    </source>
</evidence>
<dbReference type="SMART" id="SM00823">
    <property type="entry name" value="PKS_PP"/>
    <property type="match status" value="1"/>
</dbReference>
<keyword evidence="5" id="KW-0597">Phosphoprotein</keyword>
<comment type="subcellular location">
    <subcellularLocation>
        <location evidence="1">Cytoplasm</location>
    </subcellularLocation>
</comment>
<evidence type="ECO:0000256" key="6">
    <source>
        <dbReference type="ARBA" id="ARBA00022679"/>
    </source>
</evidence>
<geneLocation type="plasmid" evidence="12 13">
    <name>unnamed1</name>
</geneLocation>
<feature type="compositionally biased region" description="Pro residues" evidence="9">
    <location>
        <begin position="1142"/>
        <end position="1160"/>
    </location>
</feature>
<dbReference type="SUPFAM" id="SSF47336">
    <property type="entry name" value="ACP-like"/>
    <property type="match status" value="1"/>
</dbReference>
<dbReference type="InterPro" id="IPR014030">
    <property type="entry name" value="Ketoacyl_synth_N"/>
</dbReference>
<evidence type="ECO:0000256" key="4">
    <source>
        <dbReference type="ARBA" id="ARBA00022490"/>
    </source>
</evidence>
<dbReference type="GO" id="GO:0033068">
    <property type="term" value="P:macrolide biosynthetic process"/>
    <property type="evidence" value="ECO:0007669"/>
    <property type="project" value="UniProtKB-ARBA"/>
</dbReference>
<dbReference type="GO" id="GO:0004315">
    <property type="term" value="F:3-oxoacyl-[acyl-carrier-protein] synthase activity"/>
    <property type="evidence" value="ECO:0007669"/>
    <property type="project" value="InterPro"/>
</dbReference>
<feature type="compositionally biased region" description="Low complexity" evidence="9">
    <location>
        <begin position="1124"/>
        <end position="1141"/>
    </location>
</feature>
<feature type="domain" description="Carrier" evidence="10">
    <location>
        <begin position="1169"/>
        <end position="1243"/>
    </location>
</feature>
<accession>A0A7H1BKY5</accession>
<dbReference type="PROSITE" id="PS52004">
    <property type="entry name" value="KS3_2"/>
    <property type="match status" value="2"/>
</dbReference>
<dbReference type="InterPro" id="IPR018201">
    <property type="entry name" value="Ketoacyl_synth_AS"/>
</dbReference>
<dbReference type="FunFam" id="3.40.47.10:FF:000019">
    <property type="entry name" value="Polyketide synthase type I"/>
    <property type="match status" value="1"/>
</dbReference>
<sequence length="1795" mass="187216">MQQSAPQSVTRTERRSGPEAGAEPIAVVGIAGRYPGARDLDTFWNNLAGGVDSIGPLPAERAREGWPVDRMWGGFLDGVDRFDSLFFGITPRDAQLMDPQERQFLEVVWETLEDAGCTRARIREQLGSRVGVFVGTMYNEYPFFGVERSLTGESADTGSAVAGIANRVSYFLDLHGPSLAVDTMCSSSLTALHLAVESLRRGECAAALAGGVNLSLHPHKFRQQDRLKMASSDHRCRSFGAGGDGFVPAEAVGAVLLKPLSAAEADGDRIHAVIRGTAVNHGGKTNGYMVPNPVAQGDLVRAALRRAGADPATIGYLEAHGTGTRLGDPVEINGLNRAFAEAATEAARQRRAIGSVKSNIGHAEAAAGIAGLTKVILQLRHRTLVPSLHAEQLNPAVDWAGSPFELVRESRPWEALTGPDGTGLPRRAGLSAFGAGGANAHVVVEEYVPSPAVTDTHADTDAGTAQLIVLSAFDEDRLRAMAARLSERLGDRSGDATGDASGLADIAYTLQCGREPLRERLALVAHDVPELRRALDRFVSGDTTGCVHARTPGGDLPEGPLSGLDPAADREAELLRLARHWAAGGAVDWAGLHSVRRRPVALPSYPFAGGRHWLPEPAPVSAPVAEPGVQSAAPAPSPSGTALFGRTWRTAPALAPAQDIEGRVVCVFAAPGEPVARALLARLGPDRVTLVRAGADAGDGVPAIGDEATAAAFAEDLRADGPGAVDGIVDLTDLGRTGAEPANVWTARLVLLRRTVRALRGRGCRVLHVTEGLHAPSGGTPSLAGARMAGFVRMLDAEYRRVTGTVLDLDLEACGPQAAAGHIVAEYAAAHGPREVSVRAGVRHRADLVVLPDDGDRPLRPDPYRTYLVTGGTRGIGARVARLLVRRGARRIALTGARPLPPRDRWPLLDRGTPEAETAALVGELESLGAQVLVHSGPLSERERTDAFLRQVRERLGPVGGVVHCAGRAPVGRPSFIGKDLADFAPVLEPKTTGLEVLDELCADDRPDFFVLFSSLSALAPGLAAGVLDYAAANAFLDCYADHRARSGRPGFRSVAWPTWSESGMGTDRPDGCAPVGVGPLGDEEGLRALERVLALPAGLPARVAVCPPLAGVPADPALLLGSRDGADAGAGTDPATVSGPVPEPEPSPAGAVQPPPPVPEESLMAQPVAGPPWLAAVFSELLAIPEDALDPTALLGDLGVESVLLGEILLRLEERTGLSLDPAILLDHPTLDRLGRHLLSLGVPAGPPAAPEQPVTAPAPAPAVPGAPVADTAGKVAIVGLACRFPGAQDAAAFQRNLLDGVCSVTEVPASRWDTGSLYRAEPEPGSSISKWGGFLDGIEDFDAEAFGMGEDEARCLDPAVRLFLEGSADCLADAGYEPRELAGRDVGVFAGARLSQYGRRVGERRGAVGMGSDQNFIAARVAHHFDLHGPNLVVDSACSSSLVALQLACRSLLDGESELALAGGVDILLDEEPYLDFSAAKALSRHGRCATFDESADGFVPGEGCGVVLLKPLERALADGDRVHAVIDAVAVNNDGRTMGLTTPNPAAQAKVVRRALAAAGRRPDEVGLIEAHGTGTMIGDPIELRALTEVFREDTARTGFCAIGSVKTNVGHLLSAAGMAGLLKTVLAVRDGRIAPTLFCERPNPRFDFASSPFALSRAAHAWTAEPGRVRVGGVSAFGLGGTNAHAVVSQLDPALAAAHRPRPALPAPVYRRRRLWLEAPEKVPGTARPVTSAAAPSPPAPPTAPPPASPRPTPGASILGLTFEEPATAPGRAPLTPTGADSAASQEGRKW</sequence>
<dbReference type="InterPro" id="IPR013968">
    <property type="entry name" value="PKS_KR"/>
</dbReference>
<dbReference type="CDD" id="cd00833">
    <property type="entry name" value="PKS"/>
    <property type="match status" value="2"/>
</dbReference>
<dbReference type="SUPFAM" id="SSF53901">
    <property type="entry name" value="Thiolase-like"/>
    <property type="match status" value="2"/>
</dbReference>
<keyword evidence="6" id="KW-0808">Transferase</keyword>
<dbReference type="Gene3D" id="3.40.47.10">
    <property type="match status" value="2"/>
</dbReference>
<feature type="region of interest" description="Disordered" evidence="9">
    <location>
        <begin position="1124"/>
        <end position="1163"/>
    </location>
</feature>
<dbReference type="InterPro" id="IPR009081">
    <property type="entry name" value="PP-bd_ACP"/>
</dbReference>
<dbReference type="SMART" id="SM00825">
    <property type="entry name" value="PKS_KS"/>
    <property type="match status" value="2"/>
</dbReference>
<feature type="domain" description="Ketosynthase family 3 (KS3)" evidence="11">
    <location>
        <begin position="22"/>
        <end position="446"/>
    </location>
</feature>
<evidence type="ECO:0000256" key="2">
    <source>
        <dbReference type="ARBA" id="ARBA00004792"/>
    </source>
</evidence>
<dbReference type="GO" id="GO:0005886">
    <property type="term" value="C:plasma membrane"/>
    <property type="evidence" value="ECO:0007669"/>
    <property type="project" value="TreeGrafter"/>
</dbReference>
<dbReference type="InterPro" id="IPR054514">
    <property type="entry name" value="RhiE-like_linker"/>
</dbReference>
<dbReference type="SMART" id="SM00822">
    <property type="entry name" value="PKS_KR"/>
    <property type="match status" value="1"/>
</dbReference>
<keyword evidence="3" id="KW-0596">Phosphopantetheine</keyword>
<organism evidence="12 13">
    <name type="scientific">Streptomyces xanthii</name>
    <dbReference type="NCBI Taxonomy" id="2768069"/>
    <lineage>
        <taxon>Bacteria</taxon>
        <taxon>Bacillati</taxon>
        <taxon>Actinomycetota</taxon>
        <taxon>Actinomycetes</taxon>
        <taxon>Kitasatosporales</taxon>
        <taxon>Streptomycetaceae</taxon>
        <taxon>Streptomyces</taxon>
    </lineage>
</organism>
<keyword evidence="7" id="KW-0677">Repeat</keyword>
<keyword evidence="12" id="KW-0614">Plasmid</keyword>
<evidence type="ECO:0000313" key="13">
    <source>
        <dbReference type="Proteomes" id="UP000516428"/>
    </source>
</evidence>
<dbReference type="InterPro" id="IPR016039">
    <property type="entry name" value="Thiolase-like"/>
</dbReference>
<evidence type="ECO:0000256" key="1">
    <source>
        <dbReference type="ARBA" id="ARBA00004496"/>
    </source>
</evidence>
<evidence type="ECO:0000259" key="10">
    <source>
        <dbReference type="PROSITE" id="PS50075"/>
    </source>
</evidence>
<gene>
    <name evidence="12" type="ORF">IAG42_36660</name>
</gene>
<dbReference type="GO" id="GO:0005737">
    <property type="term" value="C:cytoplasm"/>
    <property type="evidence" value="ECO:0007669"/>
    <property type="project" value="UniProtKB-SubCell"/>
</dbReference>
<keyword evidence="8" id="KW-0012">Acyltransferase</keyword>
<evidence type="ECO:0000313" key="12">
    <source>
        <dbReference type="EMBL" id="QNS09390.1"/>
    </source>
</evidence>
<feature type="compositionally biased region" description="Low complexity" evidence="9">
    <location>
        <begin position="1730"/>
        <end position="1739"/>
    </location>
</feature>
<dbReference type="InterPro" id="IPR020806">
    <property type="entry name" value="PKS_PP-bd"/>
</dbReference>
<reference evidence="12 13" key="1">
    <citation type="submission" date="2020-09" db="EMBL/GenBank/DDBJ databases">
        <title>A novel species.</title>
        <authorList>
            <person name="Gao J."/>
        </authorList>
    </citation>
    <scope>NUCLEOTIDE SEQUENCE [LARGE SCALE GENOMIC DNA]</scope>
    <source>
        <strain evidence="12 13">CRXT-Y-14</strain>
        <plasmid evidence="12 13">unnamed1</plasmid>
    </source>
</reference>
<dbReference type="Gene3D" id="1.10.1240.100">
    <property type="match status" value="1"/>
</dbReference>
<dbReference type="Pfam" id="PF02801">
    <property type="entry name" value="Ketoacyl-synt_C"/>
    <property type="match status" value="2"/>
</dbReference>
<feature type="region of interest" description="Disordered" evidence="9">
    <location>
        <begin position="1725"/>
        <end position="1795"/>
    </location>
</feature>
<dbReference type="Proteomes" id="UP000516428">
    <property type="component" value="Plasmid unnamed1"/>
</dbReference>
<dbReference type="InterPro" id="IPR036291">
    <property type="entry name" value="NAD(P)-bd_dom_sf"/>
</dbReference>
<dbReference type="PROSITE" id="PS00606">
    <property type="entry name" value="KS3_1"/>
    <property type="match status" value="1"/>
</dbReference>
<dbReference type="GO" id="GO:0006633">
    <property type="term" value="P:fatty acid biosynthetic process"/>
    <property type="evidence" value="ECO:0007669"/>
    <property type="project" value="InterPro"/>
</dbReference>
<dbReference type="Pfam" id="PF00109">
    <property type="entry name" value="ketoacyl-synt"/>
    <property type="match status" value="2"/>
</dbReference>
<keyword evidence="4" id="KW-0963">Cytoplasm</keyword>
<dbReference type="PROSITE" id="PS50075">
    <property type="entry name" value="CARRIER"/>
    <property type="match status" value="1"/>
</dbReference>
<dbReference type="GO" id="GO:0071770">
    <property type="term" value="P:DIM/DIP cell wall layer assembly"/>
    <property type="evidence" value="ECO:0007669"/>
    <property type="project" value="TreeGrafter"/>
</dbReference>
<feature type="region of interest" description="Disordered" evidence="9">
    <location>
        <begin position="1"/>
        <end position="22"/>
    </location>
</feature>
<dbReference type="SUPFAM" id="SSF51735">
    <property type="entry name" value="NAD(P)-binding Rossmann-fold domains"/>
    <property type="match status" value="2"/>
</dbReference>
<feature type="compositionally biased region" description="Polar residues" evidence="9">
    <location>
        <begin position="1"/>
        <end position="10"/>
    </location>
</feature>
<dbReference type="PANTHER" id="PTHR43775">
    <property type="entry name" value="FATTY ACID SYNTHASE"/>
    <property type="match status" value="1"/>
</dbReference>
<dbReference type="CDD" id="cd08953">
    <property type="entry name" value="KR_2_SDR_x"/>
    <property type="match status" value="1"/>
</dbReference>
<dbReference type="InterPro" id="IPR014031">
    <property type="entry name" value="Ketoacyl_synth_C"/>
</dbReference>
<feature type="domain" description="Ketosynthase family 3 (KS3)" evidence="11">
    <location>
        <begin position="1274"/>
        <end position="1694"/>
    </location>
</feature>
<dbReference type="EMBL" id="CP061282">
    <property type="protein sequence ID" value="QNS09390.1"/>
    <property type="molecule type" value="Genomic_DNA"/>
</dbReference>
<dbReference type="InterPro" id="IPR036736">
    <property type="entry name" value="ACP-like_sf"/>
</dbReference>
<protein>
    <submittedName>
        <fullName evidence="12">KR domain-containing protein</fullName>
    </submittedName>
</protein>
<evidence type="ECO:0000256" key="9">
    <source>
        <dbReference type="SAM" id="MobiDB-lite"/>
    </source>
</evidence>
<dbReference type="Gene3D" id="3.40.50.720">
    <property type="entry name" value="NAD(P)-binding Rossmann-like Domain"/>
    <property type="match status" value="1"/>
</dbReference>